<gene>
    <name evidence="1" type="ORF">IV203_010871</name>
</gene>
<keyword evidence="2" id="KW-1185">Reference proteome</keyword>
<protein>
    <submittedName>
        <fullName evidence="1">Uncharacterized protein</fullName>
    </submittedName>
</protein>
<proteinExistence type="predicted"/>
<evidence type="ECO:0000313" key="2">
    <source>
        <dbReference type="Proteomes" id="UP000693970"/>
    </source>
</evidence>
<reference evidence="1" key="2">
    <citation type="submission" date="2021-04" db="EMBL/GenBank/DDBJ databases">
        <authorList>
            <person name="Podell S."/>
        </authorList>
    </citation>
    <scope>NUCLEOTIDE SEQUENCE</scope>
    <source>
        <strain evidence="1">Hildebrandi</strain>
    </source>
</reference>
<dbReference type="AlphaFoldDB" id="A0A9K3KYL9"/>
<evidence type="ECO:0000313" key="1">
    <source>
        <dbReference type="EMBL" id="KAG7351511.1"/>
    </source>
</evidence>
<accession>A0A9K3KYL9</accession>
<comment type="caution">
    <text evidence="1">The sequence shown here is derived from an EMBL/GenBank/DDBJ whole genome shotgun (WGS) entry which is preliminary data.</text>
</comment>
<dbReference type="Proteomes" id="UP000693970">
    <property type="component" value="Unassembled WGS sequence"/>
</dbReference>
<name>A0A9K3KYL9_9STRA</name>
<reference evidence="1" key="1">
    <citation type="journal article" date="2021" name="Sci. Rep.">
        <title>Diploid genomic architecture of Nitzschia inconspicua, an elite biomass production diatom.</title>
        <authorList>
            <person name="Oliver A."/>
            <person name="Podell S."/>
            <person name="Pinowska A."/>
            <person name="Traller J.C."/>
            <person name="Smith S.R."/>
            <person name="McClure R."/>
            <person name="Beliaev A."/>
            <person name="Bohutskyi P."/>
            <person name="Hill E.A."/>
            <person name="Rabines A."/>
            <person name="Zheng H."/>
            <person name="Allen L.Z."/>
            <person name="Kuo A."/>
            <person name="Grigoriev I.V."/>
            <person name="Allen A.E."/>
            <person name="Hazlebeck D."/>
            <person name="Allen E.E."/>
        </authorList>
    </citation>
    <scope>NUCLEOTIDE SEQUENCE</scope>
    <source>
        <strain evidence="1">Hildebrandi</strain>
    </source>
</reference>
<dbReference type="EMBL" id="JAGRRH010000018">
    <property type="protein sequence ID" value="KAG7351511.1"/>
    <property type="molecule type" value="Genomic_DNA"/>
</dbReference>
<organism evidence="1 2">
    <name type="scientific">Nitzschia inconspicua</name>
    <dbReference type="NCBI Taxonomy" id="303405"/>
    <lineage>
        <taxon>Eukaryota</taxon>
        <taxon>Sar</taxon>
        <taxon>Stramenopiles</taxon>
        <taxon>Ochrophyta</taxon>
        <taxon>Bacillariophyta</taxon>
        <taxon>Bacillariophyceae</taxon>
        <taxon>Bacillariophycidae</taxon>
        <taxon>Bacillariales</taxon>
        <taxon>Bacillariaceae</taxon>
        <taxon>Nitzschia</taxon>
    </lineage>
</organism>
<sequence length="157" mass="16826">MERSSFILDSMVDDRIATKEAADAMKEKFYAVNGRLKGVEECLEAVQGKFPPVAAAPTAAPPVTAPTAASAPFQSEAVRIALFIPPVAHGNIMTSNSPSQYKCGRRTTNAALSKGISSTNQSDLIPSTFKHRNSVRLISFPQLLPYSAHCSFNGRQG</sequence>